<dbReference type="InterPro" id="IPR026180">
    <property type="entry name" value="NSL1"/>
</dbReference>
<gene>
    <name evidence="3" type="ORF">XELAEV_18044869mg</name>
</gene>
<accession>A0A974BZM0</accession>
<evidence type="ECO:0000313" key="3">
    <source>
        <dbReference type="EMBL" id="OCT63773.1"/>
    </source>
</evidence>
<dbReference type="OMA" id="AVXASEN"/>
<dbReference type="EMBL" id="CM004482">
    <property type="protein sequence ID" value="OCT63773.1"/>
    <property type="molecule type" value="Genomic_DNA"/>
</dbReference>
<feature type="region of interest" description="Disordered" evidence="1">
    <location>
        <begin position="360"/>
        <end position="412"/>
    </location>
</feature>
<dbReference type="InterPro" id="IPR029332">
    <property type="entry name" value="PEHE_dom"/>
</dbReference>
<feature type="region of interest" description="Disordered" evidence="1">
    <location>
        <begin position="286"/>
        <end position="306"/>
    </location>
</feature>
<name>A0A974BZM0_XENLA</name>
<dbReference type="SMART" id="SM01300">
    <property type="entry name" value="PEHE"/>
    <property type="match status" value="1"/>
</dbReference>
<dbReference type="GO" id="GO:0044545">
    <property type="term" value="C:NSL complex"/>
    <property type="evidence" value="ECO:0007669"/>
    <property type="project" value="TreeGrafter"/>
</dbReference>
<reference evidence="4" key="1">
    <citation type="journal article" date="2016" name="Nature">
        <title>Genome evolution in the allotetraploid frog Xenopus laevis.</title>
        <authorList>
            <person name="Session A.M."/>
            <person name="Uno Y."/>
            <person name="Kwon T."/>
            <person name="Chapman J.A."/>
            <person name="Toyoda A."/>
            <person name="Takahashi S."/>
            <person name="Fukui A."/>
            <person name="Hikosaka A."/>
            <person name="Suzuki A."/>
            <person name="Kondo M."/>
            <person name="van Heeringen S.J."/>
            <person name="Quigley I."/>
            <person name="Heinz S."/>
            <person name="Ogino H."/>
            <person name="Ochi H."/>
            <person name="Hellsten U."/>
            <person name="Lyons J.B."/>
            <person name="Simakov O."/>
            <person name="Putnam N."/>
            <person name="Stites J."/>
            <person name="Kuroki Y."/>
            <person name="Tanaka T."/>
            <person name="Michiue T."/>
            <person name="Watanabe M."/>
            <person name="Bogdanovic O."/>
            <person name="Lister R."/>
            <person name="Georgiou G."/>
            <person name="Paranjpe S.S."/>
            <person name="van Kruijsbergen I."/>
            <person name="Shu S."/>
            <person name="Carlson J."/>
            <person name="Kinoshita T."/>
            <person name="Ohta Y."/>
            <person name="Mawaribuchi S."/>
            <person name="Jenkins J."/>
            <person name="Grimwood J."/>
            <person name="Schmutz J."/>
            <person name="Mitros T."/>
            <person name="Mozaffari S.V."/>
            <person name="Suzuki Y."/>
            <person name="Haramoto Y."/>
            <person name="Yamamoto T.S."/>
            <person name="Takagi C."/>
            <person name="Heald R."/>
            <person name="Miller K."/>
            <person name="Haudenschild C."/>
            <person name="Kitzman J."/>
            <person name="Nakayama T."/>
            <person name="Izutsu Y."/>
            <person name="Robert J."/>
            <person name="Fortriede J."/>
            <person name="Burns K."/>
            <person name="Lotay V."/>
            <person name="Karimi K."/>
            <person name="Yasuoka Y."/>
            <person name="Dichmann D.S."/>
            <person name="Flajnik M.F."/>
            <person name="Houston D.W."/>
            <person name="Shendure J."/>
            <person name="DuPasquier L."/>
            <person name="Vize P.D."/>
            <person name="Zorn A.M."/>
            <person name="Ito M."/>
            <person name="Marcotte E.M."/>
            <person name="Wallingford J.B."/>
            <person name="Ito Y."/>
            <person name="Asashima M."/>
            <person name="Ueno N."/>
            <person name="Matsuda Y."/>
            <person name="Veenstra G.J."/>
            <person name="Fujiyama A."/>
            <person name="Harland R.M."/>
            <person name="Taira M."/>
            <person name="Rokhsar D.S."/>
        </authorList>
    </citation>
    <scope>NUCLEOTIDE SEQUENCE [LARGE SCALE GENOMIC DNA]</scope>
    <source>
        <strain evidence="4">J</strain>
    </source>
</reference>
<dbReference type="AlphaFoldDB" id="A0A974BZM0"/>
<feature type="compositionally biased region" description="Polar residues" evidence="1">
    <location>
        <begin position="748"/>
        <end position="758"/>
    </location>
</feature>
<dbReference type="Pfam" id="PF15275">
    <property type="entry name" value="PEHE"/>
    <property type="match status" value="1"/>
</dbReference>
<dbReference type="GO" id="GO:0035035">
    <property type="term" value="F:histone acetyltransferase binding"/>
    <property type="evidence" value="ECO:0007669"/>
    <property type="project" value="TreeGrafter"/>
</dbReference>
<protein>
    <recommendedName>
        <fullName evidence="2">PEHE domain-containing protein</fullName>
    </recommendedName>
</protein>
<organism evidence="3 4">
    <name type="scientific">Xenopus laevis</name>
    <name type="common">African clawed frog</name>
    <dbReference type="NCBI Taxonomy" id="8355"/>
    <lineage>
        <taxon>Eukaryota</taxon>
        <taxon>Metazoa</taxon>
        <taxon>Chordata</taxon>
        <taxon>Craniata</taxon>
        <taxon>Vertebrata</taxon>
        <taxon>Euteleostomi</taxon>
        <taxon>Amphibia</taxon>
        <taxon>Batrachia</taxon>
        <taxon>Anura</taxon>
        <taxon>Pipoidea</taxon>
        <taxon>Pipidae</taxon>
        <taxon>Xenopodinae</taxon>
        <taxon>Xenopus</taxon>
        <taxon>Xenopus</taxon>
    </lineage>
</organism>
<dbReference type="PROSITE" id="PS52052">
    <property type="entry name" value="PEHE"/>
    <property type="match status" value="1"/>
</dbReference>
<dbReference type="Gene3D" id="6.10.250.3170">
    <property type="match status" value="1"/>
</dbReference>
<evidence type="ECO:0000313" key="4">
    <source>
        <dbReference type="Proteomes" id="UP000694892"/>
    </source>
</evidence>
<proteinExistence type="predicted"/>
<evidence type="ECO:0000259" key="2">
    <source>
        <dbReference type="PROSITE" id="PS52052"/>
    </source>
</evidence>
<feature type="domain" description="PEHE" evidence="2">
    <location>
        <begin position="689"/>
        <end position="805"/>
    </location>
</feature>
<feature type="region of interest" description="Disordered" evidence="1">
    <location>
        <begin position="746"/>
        <end position="798"/>
    </location>
</feature>
<dbReference type="PANTHER" id="PTHR22443:SF16">
    <property type="entry name" value="KAT8 REGULATORY NSL COMPLEX SUBUNIT 1-LIKE PROTEIN"/>
    <property type="match status" value="1"/>
</dbReference>
<evidence type="ECO:0000256" key="1">
    <source>
        <dbReference type="SAM" id="MobiDB-lite"/>
    </source>
</evidence>
<dbReference type="PANTHER" id="PTHR22443">
    <property type="entry name" value="NON-SPECIFIC LETHAL 1, ISOFORM M"/>
    <property type="match status" value="1"/>
</dbReference>
<feature type="compositionally biased region" description="Polar residues" evidence="1">
    <location>
        <begin position="766"/>
        <end position="793"/>
    </location>
</feature>
<dbReference type="Proteomes" id="UP000694892">
    <property type="component" value="Chromosome 9_10L"/>
</dbReference>
<sequence>MDNSQSVEYISFLKANCPSVAHADKEQLLKTEFMNGNNIDCQSLGHYQTVFLLTSCTALSLPNKSSSALKMENQDVCKQRFHIRKGSSSLLNGVTCQPERRVKRELFPGHVSKLLADVHKLWDVSLTKTQGIKGICLPECMLNEHKVDDFPPIVCNSSCPSPISSASVLSDASVKEVGADLLLKCLNRQQVLLNRAKRNQKRLQSLLAKHAVQHFSQQIKDFVNHQIHDKPAEIFDNQPAKEMKRNLNGGSSGISKEANGSFKNEVFHSVKSFSVSAKEILKQIKKDVDSDATGSSSDDDWDEKDGRNLNERISEISWLSDRTRVGSRWAWLQAQISELECKIQNLTDLHSQIRKTKGTLQFEEPSKGNFKQKSRLPDSKTLLSHAGRLPRTPRRTNPSPTKDLDMSPSSPTLLLRNIEKQSARLTEIVSSLTVSPNDSAKSSGYKRLASGFCDRMHTDGFPSFNGFCEQQVKRRKKVRVKASSALGSSLSSSARTRPLQALKKRKLYKLNPEYSDVHLSSSSFRYDELLYNGNHYSTWKCPEVLYRPWLMEQNACEADPCFHPVLSFTYELPLNLHLAALLMKNHNIKTNSVDSILLREEVDLNRSYDPNMPVMLNSLMDAASSESVLMTPISTQKFSAQQFLERESSSMVCAARRRLRSGNTYDINNIVIPMGLIAPTKLEKLNYKEIITPSWKEMVLEPLERPADHLLEDLSDETFISRHEKYELKEKSRWSLWEKRKWPKRNRSSSYSFGTSPRTVMPSCKHSCSPNDYSQGPSEAPSSDTAESGTLQFSHEAPKGKTIDWERRVFPLTEEAALELLGKCPFQAQMSTGGNQQCQKNDCEYT</sequence>